<comment type="caution">
    <text evidence="2">The sequence shown here is derived from an EMBL/GenBank/DDBJ whole genome shotgun (WGS) entry which is preliminary data.</text>
</comment>
<feature type="transmembrane region" description="Helical" evidence="1">
    <location>
        <begin position="122"/>
        <end position="144"/>
    </location>
</feature>
<gene>
    <name evidence="2" type="ORF">GALL_134270</name>
</gene>
<name>A0A1J5SK56_9ZZZZ</name>
<feature type="transmembrane region" description="Helical" evidence="1">
    <location>
        <begin position="88"/>
        <end position="110"/>
    </location>
</feature>
<keyword evidence="1" id="KW-0472">Membrane</keyword>
<keyword evidence="1" id="KW-1133">Transmembrane helix</keyword>
<evidence type="ECO:0000313" key="2">
    <source>
        <dbReference type="EMBL" id="OIR04493.1"/>
    </source>
</evidence>
<keyword evidence="1" id="KW-0812">Transmembrane</keyword>
<sequence length="145" mass="15798">MDSKNKNNIKDSGAHLFNQEILTEAPKRGAWKWMLPLSLVLAAALFAAWHFGWHVKAVTAGVLLLAVISHIVTWILGIIILVPIVGPLIVKVLSLSVIWLLNAIGYLVSYTAIKRGYSKDVLTYRALTIALLTGIVIGFVIGSLV</sequence>
<feature type="transmembrane region" description="Helical" evidence="1">
    <location>
        <begin position="33"/>
        <end position="53"/>
    </location>
</feature>
<dbReference type="EMBL" id="MLJW01000057">
    <property type="protein sequence ID" value="OIR04493.1"/>
    <property type="molecule type" value="Genomic_DNA"/>
</dbReference>
<proteinExistence type="predicted"/>
<dbReference type="AlphaFoldDB" id="A0A1J5SK56"/>
<organism evidence="2">
    <name type="scientific">mine drainage metagenome</name>
    <dbReference type="NCBI Taxonomy" id="410659"/>
    <lineage>
        <taxon>unclassified sequences</taxon>
        <taxon>metagenomes</taxon>
        <taxon>ecological metagenomes</taxon>
    </lineage>
</organism>
<protein>
    <submittedName>
        <fullName evidence="2">Uncharacterized protein</fullName>
    </submittedName>
</protein>
<reference evidence="2" key="1">
    <citation type="submission" date="2016-10" db="EMBL/GenBank/DDBJ databases">
        <title>Sequence of Gallionella enrichment culture.</title>
        <authorList>
            <person name="Poehlein A."/>
            <person name="Muehling M."/>
            <person name="Daniel R."/>
        </authorList>
    </citation>
    <scope>NUCLEOTIDE SEQUENCE</scope>
</reference>
<accession>A0A1J5SK56</accession>
<evidence type="ECO:0000256" key="1">
    <source>
        <dbReference type="SAM" id="Phobius"/>
    </source>
</evidence>
<feature type="transmembrane region" description="Helical" evidence="1">
    <location>
        <begin position="60"/>
        <end position="82"/>
    </location>
</feature>